<name>A0ABR2LZC1_9ASPA</name>
<gene>
    <name evidence="1" type="ORF">KSP40_PGU021702</name>
</gene>
<proteinExistence type="predicted"/>
<reference evidence="1 2" key="1">
    <citation type="journal article" date="2022" name="Nat. Plants">
        <title>Genomes of leafy and leafless Platanthera orchids illuminate the evolution of mycoheterotrophy.</title>
        <authorList>
            <person name="Li M.H."/>
            <person name="Liu K.W."/>
            <person name="Li Z."/>
            <person name="Lu H.C."/>
            <person name="Ye Q.L."/>
            <person name="Zhang D."/>
            <person name="Wang J.Y."/>
            <person name="Li Y.F."/>
            <person name="Zhong Z.M."/>
            <person name="Liu X."/>
            <person name="Yu X."/>
            <person name="Liu D.K."/>
            <person name="Tu X.D."/>
            <person name="Liu B."/>
            <person name="Hao Y."/>
            <person name="Liao X.Y."/>
            <person name="Jiang Y.T."/>
            <person name="Sun W.H."/>
            <person name="Chen J."/>
            <person name="Chen Y.Q."/>
            <person name="Ai Y."/>
            <person name="Zhai J.W."/>
            <person name="Wu S.S."/>
            <person name="Zhou Z."/>
            <person name="Hsiao Y.Y."/>
            <person name="Wu W.L."/>
            <person name="Chen Y.Y."/>
            <person name="Lin Y.F."/>
            <person name="Hsu J.L."/>
            <person name="Li C.Y."/>
            <person name="Wang Z.W."/>
            <person name="Zhao X."/>
            <person name="Zhong W.Y."/>
            <person name="Ma X.K."/>
            <person name="Ma L."/>
            <person name="Huang J."/>
            <person name="Chen G.Z."/>
            <person name="Huang M.Z."/>
            <person name="Huang L."/>
            <person name="Peng D.H."/>
            <person name="Luo Y.B."/>
            <person name="Zou S.Q."/>
            <person name="Chen S.P."/>
            <person name="Lan S."/>
            <person name="Tsai W.C."/>
            <person name="Van de Peer Y."/>
            <person name="Liu Z.J."/>
        </authorList>
    </citation>
    <scope>NUCLEOTIDE SEQUENCE [LARGE SCALE GENOMIC DNA]</scope>
    <source>
        <strain evidence="1">Lor288</strain>
    </source>
</reference>
<dbReference type="InterPro" id="IPR053276">
    <property type="entry name" value="MtDNA_mismatch_repair_MutS"/>
</dbReference>
<dbReference type="PANTHER" id="PTHR48448">
    <property type="entry name" value="MUTL PROTEIN ISOFORM 1"/>
    <property type="match status" value="1"/>
</dbReference>
<keyword evidence="2" id="KW-1185">Reference proteome</keyword>
<organism evidence="1 2">
    <name type="scientific">Platanthera guangdongensis</name>
    <dbReference type="NCBI Taxonomy" id="2320717"/>
    <lineage>
        <taxon>Eukaryota</taxon>
        <taxon>Viridiplantae</taxon>
        <taxon>Streptophyta</taxon>
        <taxon>Embryophyta</taxon>
        <taxon>Tracheophyta</taxon>
        <taxon>Spermatophyta</taxon>
        <taxon>Magnoliopsida</taxon>
        <taxon>Liliopsida</taxon>
        <taxon>Asparagales</taxon>
        <taxon>Orchidaceae</taxon>
        <taxon>Orchidoideae</taxon>
        <taxon>Orchideae</taxon>
        <taxon>Orchidinae</taxon>
        <taxon>Platanthera</taxon>
    </lineage>
</organism>
<evidence type="ECO:0000313" key="1">
    <source>
        <dbReference type="EMBL" id="KAK8955432.1"/>
    </source>
</evidence>
<dbReference type="EMBL" id="JBBWWR010000013">
    <property type="protein sequence ID" value="KAK8955432.1"/>
    <property type="molecule type" value="Genomic_DNA"/>
</dbReference>
<comment type="caution">
    <text evidence="1">The sequence shown here is derived from an EMBL/GenBank/DDBJ whole genome shotgun (WGS) entry which is preliminary data.</text>
</comment>
<dbReference type="PANTHER" id="PTHR48448:SF1">
    <property type="entry name" value="MUTL PROTEIN ISOFORM 1"/>
    <property type="match status" value="1"/>
</dbReference>
<evidence type="ECO:0000313" key="2">
    <source>
        <dbReference type="Proteomes" id="UP001412067"/>
    </source>
</evidence>
<sequence length="225" mass="25382">MADLHSVAGEADLRFPAKMSEKRTCALLCRREILTGEAFRRELNLFYHLWRAEGGNILCKRAEAVWFRGRNFIPSVWTNTLGEKQIKQLRHAVDSKRRKVGEELYTTAKVEDALSRYQQACGKAKIQVLELLKELSSEMQTEINILVFSSMMLVIAKALFAHVRGTWSCWGNVNTSLVYGGAEGSKTATTVCPLHWKEASNADLGVFSDANNQGTDSFMLFARMR</sequence>
<dbReference type="Proteomes" id="UP001412067">
    <property type="component" value="Unassembled WGS sequence"/>
</dbReference>
<protein>
    <submittedName>
        <fullName evidence="1">Uncharacterized protein</fullName>
    </submittedName>
</protein>
<accession>A0ABR2LZC1</accession>